<evidence type="ECO:0000256" key="3">
    <source>
        <dbReference type="ARBA" id="ARBA00022490"/>
    </source>
</evidence>
<dbReference type="SUPFAM" id="SSF50978">
    <property type="entry name" value="WD40 repeat-like"/>
    <property type="match status" value="2"/>
</dbReference>
<dbReference type="SMART" id="SM00320">
    <property type="entry name" value="WD40"/>
    <property type="match status" value="10"/>
</dbReference>
<dbReference type="PANTHER" id="PTHR13720">
    <property type="entry name" value="WD-40 REPEAT PROTEIN"/>
    <property type="match status" value="1"/>
</dbReference>
<feature type="repeat" description="WD" evidence="11">
    <location>
        <begin position="552"/>
        <end position="589"/>
    </location>
</feature>
<evidence type="ECO:0000256" key="11">
    <source>
        <dbReference type="PROSITE-ProRule" id="PRU00221"/>
    </source>
</evidence>
<accession>A0ABP0WBM6</accession>
<dbReference type="InterPro" id="IPR036322">
    <property type="entry name" value="WD40_repeat_dom_sf"/>
</dbReference>
<protein>
    <recommendedName>
        <fullName evidence="10">Cilia- and flagella-associated protein 52</fullName>
    </recommendedName>
</protein>
<keyword evidence="6" id="KW-0282">Flagellum</keyword>
<feature type="repeat" description="WD" evidence="11">
    <location>
        <begin position="514"/>
        <end position="537"/>
    </location>
</feature>
<feature type="repeat" description="WD" evidence="11">
    <location>
        <begin position="420"/>
        <end position="461"/>
    </location>
</feature>
<evidence type="ECO:0000313" key="13">
    <source>
        <dbReference type="EMBL" id="CAK9263879.1"/>
    </source>
</evidence>
<evidence type="ECO:0000256" key="10">
    <source>
        <dbReference type="ARBA" id="ARBA00029552"/>
    </source>
</evidence>
<dbReference type="InterPro" id="IPR015943">
    <property type="entry name" value="WD40/YVTN_repeat-like_dom_sf"/>
</dbReference>
<dbReference type="Gene3D" id="2.130.10.10">
    <property type="entry name" value="YVTN repeat-like/Quinoprotein amine dehydrogenase"/>
    <property type="match status" value="4"/>
</dbReference>
<evidence type="ECO:0000256" key="2">
    <source>
        <dbReference type="ARBA" id="ARBA00004496"/>
    </source>
</evidence>
<evidence type="ECO:0000256" key="9">
    <source>
        <dbReference type="ARBA" id="ARBA00029456"/>
    </source>
</evidence>
<feature type="repeat" description="WD" evidence="11">
    <location>
        <begin position="590"/>
        <end position="624"/>
    </location>
</feature>
<dbReference type="PANTHER" id="PTHR13720:SF14">
    <property type="entry name" value="CILIA- AND FLAGELLA-ASSOCIATED PROTEIN 52"/>
    <property type="match status" value="1"/>
</dbReference>
<proteinExistence type="inferred from homology"/>
<keyword evidence="14" id="KW-1185">Reference proteome</keyword>
<dbReference type="InterPro" id="IPR019775">
    <property type="entry name" value="WD40_repeat_CS"/>
</dbReference>
<keyword evidence="3" id="KW-0963">Cytoplasm</keyword>
<dbReference type="PROSITE" id="PS50082">
    <property type="entry name" value="WD_REPEATS_2"/>
    <property type="match status" value="5"/>
</dbReference>
<keyword evidence="8" id="KW-0966">Cell projection</keyword>
<evidence type="ECO:0000256" key="6">
    <source>
        <dbReference type="ARBA" id="ARBA00022846"/>
    </source>
</evidence>
<gene>
    <name evidence="13" type="ORF">CSSPJE1EN1_LOCUS9357</name>
</gene>
<evidence type="ECO:0000256" key="5">
    <source>
        <dbReference type="ARBA" id="ARBA00022737"/>
    </source>
</evidence>
<dbReference type="Pfam" id="PF00400">
    <property type="entry name" value="WD40"/>
    <property type="match status" value="8"/>
</dbReference>
<dbReference type="EMBL" id="OZ020111">
    <property type="protein sequence ID" value="CAK9263879.1"/>
    <property type="molecule type" value="Genomic_DNA"/>
</dbReference>
<dbReference type="InterPro" id="IPR050630">
    <property type="entry name" value="WD_repeat_EMAP"/>
</dbReference>
<evidence type="ECO:0000313" key="14">
    <source>
        <dbReference type="Proteomes" id="UP001497444"/>
    </source>
</evidence>
<dbReference type="PROSITE" id="PS50294">
    <property type="entry name" value="WD_REPEATS_REGION"/>
    <property type="match status" value="2"/>
</dbReference>
<comment type="subcellular location">
    <subcellularLocation>
        <location evidence="1">Cell projection</location>
        <location evidence="1">Cilium</location>
        <location evidence="1">Flagellum</location>
    </subcellularLocation>
    <subcellularLocation>
        <location evidence="2">Cytoplasm</location>
    </subcellularLocation>
</comment>
<dbReference type="PROSITE" id="PS00678">
    <property type="entry name" value="WD_REPEATS_1"/>
    <property type="match status" value="1"/>
</dbReference>
<sequence>MAVRPLPLQACIGFGGTVGTGLILHPDHKTLIYPLGTTIVLRDRKDLTKQEFLQGHNNRVSCVTLSRSGKYLASGQVSPMGFSAPIIVWDYAGRKLLHKLILHKVKIQGLDFSYDDELLASCGGQDDCKLVIWRTKTGEAVCGSPTPLDCAIALRWASKTRSILVTTGVRTINVWSVDDKSRKLIPEQCDVGRKKRTNQCVIIDERDEFMFVGTLTGDIMQVSIGPMLFRAGGPKSLISGGCLCVVFTPSKDLLVGGGDGTVNLLRLGTLKLIKSVMLIGGVNSLAIAEKGANGSFDFYAGTSFANMYFVKYDGFRNEMAATLMQKCHFNKINDIAFPHNYSDLFATASTNDIRLWNLKEMKELLRIQIPNLQCEAKDSINQECFCIHFMPDGKSLISGWSDGRIRAYGPQTGKLEYTIINAHCSAVTAIASTWNSTRVISGGIEGNVRVWRIGSQSHNMIASMKAHVAAVSAIAVRKNDTECVSCSIDGSCMIWDLTRFVRNNSMTASNFFQAVNYHPDESQILTTGTDRKITFWDAYDCQAIRLIDGSLSSEMNCLDITPDGEGFVSGGVDREVKLWNYDEGHCYFVGLGHSGPITKVKISPNQQKIVSVGEEGAILIWDYRKPISNSPPDATKDVKVVRPGSPK</sequence>
<dbReference type="Proteomes" id="UP001497444">
    <property type="component" value="Chromosome 16"/>
</dbReference>
<evidence type="ECO:0000256" key="7">
    <source>
        <dbReference type="ARBA" id="ARBA00023069"/>
    </source>
</evidence>
<evidence type="ECO:0000256" key="1">
    <source>
        <dbReference type="ARBA" id="ARBA00004230"/>
    </source>
</evidence>
<keyword evidence="7" id="KW-0969">Cilium</keyword>
<keyword evidence="5" id="KW-0677">Repeat</keyword>
<organism evidence="13 14">
    <name type="scientific">Sphagnum jensenii</name>
    <dbReference type="NCBI Taxonomy" id="128206"/>
    <lineage>
        <taxon>Eukaryota</taxon>
        <taxon>Viridiplantae</taxon>
        <taxon>Streptophyta</taxon>
        <taxon>Embryophyta</taxon>
        <taxon>Bryophyta</taxon>
        <taxon>Sphagnophytina</taxon>
        <taxon>Sphagnopsida</taxon>
        <taxon>Sphagnales</taxon>
        <taxon>Sphagnaceae</taxon>
        <taxon>Sphagnum</taxon>
    </lineage>
</organism>
<feature type="region of interest" description="Disordered" evidence="12">
    <location>
        <begin position="628"/>
        <end position="647"/>
    </location>
</feature>
<feature type="repeat" description="WD" evidence="11">
    <location>
        <begin position="464"/>
        <end position="497"/>
    </location>
</feature>
<keyword evidence="4 11" id="KW-0853">WD repeat</keyword>
<comment type="similarity">
    <text evidence="9">Belongs to the CFAP52 family.</text>
</comment>
<evidence type="ECO:0000256" key="4">
    <source>
        <dbReference type="ARBA" id="ARBA00022574"/>
    </source>
</evidence>
<evidence type="ECO:0000256" key="12">
    <source>
        <dbReference type="SAM" id="MobiDB-lite"/>
    </source>
</evidence>
<evidence type="ECO:0000256" key="8">
    <source>
        <dbReference type="ARBA" id="ARBA00023273"/>
    </source>
</evidence>
<name>A0ABP0WBM6_9BRYO</name>
<dbReference type="InterPro" id="IPR001680">
    <property type="entry name" value="WD40_rpt"/>
</dbReference>
<reference evidence="13" key="1">
    <citation type="submission" date="2024-02" db="EMBL/GenBank/DDBJ databases">
        <authorList>
            <consortium name="ELIXIR-Norway"/>
            <consortium name="Elixir Norway"/>
        </authorList>
    </citation>
    <scope>NUCLEOTIDE SEQUENCE</scope>
</reference>